<dbReference type="OrthoDB" id="272987at2759"/>
<dbReference type="GO" id="GO:0000139">
    <property type="term" value="C:Golgi membrane"/>
    <property type="evidence" value="ECO:0007669"/>
    <property type="project" value="UniProtKB-SubCell"/>
</dbReference>
<dbReference type="SMART" id="SM01087">
    <property type="entry name" value="COG6"/>
    <property type="match status" value="1"/>
</dbReference>
<accession>G1KSU3</accession>
<dbReference type="HOGENOM" id="CLU_011361_3_0_1"/>
<name>G1KSU3_ANOCA</name>
<dbReference type="GO" id="GO:0017119">
    <property type="term" value="C:Golgi transport complex"/>
    <property type="evidence" value="ECO:0000318"/>
    <property type="project" value="GO_Central"/>
</dbReference>
<evidence type="ECO:0000256" key="8">
    <source>
        <dbReference type="ARBA" id="ARBA00023034"/>
    </source>
</evidence>
<evidence type="ECO:0000256" key="12">
    <source>
        <dbReference type="SAM" id="MobiDB-lite"/>
    </source>
</evidence>
<evidence type="ECO:0000259" key="13">
    <source>
        <dbReference type="Pfam" id="PF06419"/>
    </source>
</evidence>
<dbReference type="GO" id="GO:0007030">
    <property type="term" value="P:Golgi organization"/>
    <property type="evidence" value="ECO:0007669"/>
    <property type="project" value="Ensembl"/>
</dbReference>
<dbReference type="InterPro" id="IPR048369">
    <property type="entry name" value="COG6_C"/>
</dbReference>
<dbReference type="InParanoid" id="G1KSU3"/>
<evidence type="ECO:0000313" key="15">
    <source>
        <dbReference type="Ensembl" id="ENSACAP00000016342.2"/>
    </source>
</evidence>
<comment type="subunit">
    <text evidence="4">Component of the conserved oligomeric Golgi complex which is composed of eight different subunits and is required for normal Golgi morphology and localization.</text>
</comment>
<dbReference type="Ensembl" id="ENSACAT00000016666.4">
    <property type="protein sequence ID" value="ENSACAP00000016342.2"/>
    <property type="gene ID" value="ENSACAG00000016560.4"/>
</dbReference>
<reference evidence="15" key="2">
    <citation type="submission" date="2025-08" db="UniProtKB">
        <authorList>
            <consortium name="Ensembl"/>
        </authorList>
    </citation>
    <scope>IDENTIFICATION</scope>
</reference>
<keyword evidence="16" id="KW-1185">Reference proteome</keyword>
<evidence type="ECO:0000256" key="4">
    <source>
        <dbReference type="ARBA" id="ARBA00011166"/>
    </source>
</evidence>
<feature type="domain" description="Conserved oligomeric complex COG6 N-terminal" evidence="13">
    <location>
        <begin position="94"/>
        <end position="206"/>
    </location>
</feature>
<gene>
    <name evidence="15" type="primary">COG6</name>
</gene>
<evidence type="ECO:0000256" key="7">
    <source>
        <dbReference type="ARBA" id="ARBA00022927"/>
    </source>
</evidence>
<dbReference type="InterPro" id="IPR048368">
    <property type="entry name" value="COG6_N"/>
</dbReference>
<dbReference type="PANTHER" id="PTHR21506">
    <property type="entry name" value="COMPONENT OF OLIGOMERIC GOLGI COMPLEX 6"/>
    <property type="match status" value="1"/>
</dbReference>
<dbReference type="Pfam" id="PF20653">
    <property type="entry name" value="COG6_C"/>
    <property type="match status" value="1"/>
</dbReference>
<dbReference type="GeneTree" id="ENSGT00390000013518"/>
<evidence type="ECO:0000256" key="1">
    <source>
        <dbReference type="ARBA" id="ARBA00003627"/>
    </source>
</evidence>
<evidence type="ECO:0000256" key="10">
    <source>
        <dbReference type="ARBA" id="ARBA00031348"/>
    </source>
</evidence>
<keyword evidence="7 11" id="KW-0653">Protein transport</keyword>
<dbReference type="GO" id="GO:0015031">
    <property type="term" value="P:protein transport"/>
    <property type="evidence" value="ECO:0007669"/>
    <property type="project" value="UniProtKB-KW"/>
</dbReference>
<evidence type="ECO:0000259" key="14">
    <source>
        <dbReference type="Pfam" id="PF20653"/>
    </source>
</evidence>
<dbReference type="STRING" id="28377.ENSACAP00000016342"/>
<dbReference type="CTD" id="57511"/>
<keyword evidence="9 11" id="KW-0472">Membrane</keyword>
<dbReference type="GO" id="GO:0006891">
    <property type="term" value="P:intra-Golgi vesicle-mediated transport"/>
    <property type="evidence" value="ECO:0000318"/>
    <property type="project" value="GO_Central"/>
</dbReference>
<evidence type="ECO:0000256" key="3">
    <source>
        <dbReference type="ARBA" id="ARBA00011023"/>
    </source>
</evidence>
<keyword evidence="6 11" id="KW-0813">Transport</keyword>
<dbReference type="Proteomes" id="UP000001646">
    <property type="component" value="Chromosome 1"/>
</dbReference>
<dbReference type="InterPro" id="IPR010490">
    <property type="entry name" value="COG6"/>
</dbReference>
<comment type="subcellular location">
    <subcellularLocation>
        <location evidence="2 11">Golgi apparatus membrane</location>
        <topology evidence="2 11">Peripheral membrane protein</topology>
    </subcellularLocation>
</comment>
<evidence type="ECO:0000256" key="6">
    <source>
        <dbReference type="ARBA" id="ARBA00022448"/>
    </source>
</evidence>
<keyword evidence="8 11" id="KW-0333">Golgi apparatus</keyword>
<dbReference type="Pfam" id="PF06419">
    <property type="entry name" value="COG6_N"/>
    <property type="match status" value="1"/>
</dbReference>
<evidence type="ECO:0000313" key="16">
    <source>
        <dbReference type="Proteomes" id="UP000001646"/>
    </source>
</evidence>
<evidence type="ECO:0000256" key="2">
    <source>
        <dbReference type="ARBA" id="ARBA00004395"/>
    </source>
</evidence>
<comment type="function">
    <text evidence="1 11">Required for normal Golgi function.</text>
</comment>
<feature type="region of interest" description="Disordered" evidence="12">
    <location>
        <begin position="1"/>
        <end position="70"/>
    </location>
</feature>
<comment type="similarity">
    <text evidence="3 11">Belongs to the COG6 family.</text>
</comment>
<proteinExistence type="inferred from homology"/>
<reference evidence="15 16" key="1">
    <citation type="submission" date="2009-12" db="EMBL/GenBank/DDBJ databases">
        <title>The Genome Sequence of Anolis carolinensis (Green Anole Lizard).</title>
        <authorList>
            <consortium name="The Genome Sequencing Platform"/>
            <person name="Di Palma F."/>
            <person name="Alfoldi J."/>
            <person name="Heiman D."/>
            <person name="Young S."/>
            <person name="Grabherr M."/>
            <person name="Johnson J."/>
            <person name="Lander E.S."/>
            <person name="Lindblad-Toh K."/>
        </authorList>
    </citation>
    <scope>NUCLEOTIDE SEQUENCE [LARGE SCALE GENOMIC DNA]</scope>
    <source>
        <strain evidence="15 16">JBL SC #1</strain>
    </source>
</reference>
<dbReference type="PANTHER" id="PTHR21506:SF0">
    <property type="entry name" value="CONSERVED OLIGOMERIC GOLGI COMPLEX SUBUNIT 6"/>
    <property type="match status" value="1"/>
</dbReference>
<dbReference type="GeneID" id="100557467"/>
<dbReference type="eggNOG" id="KOG3758">
    <property type="taxonomic scope" value="Eukaryota"/>
</dbReference>
<dbReference type="KEGG" id="acs:100557467"/>
<evidence type="ECO:0000256" key="11">
    <source>
        <dbReference type="RuleBase" id="RU365075"/>
    </source>
</evidence>
<evidence type="ECO:0000256" key="9">
    <source>
        <dbReference type="ARBA" id="ARBA00023136"/>
    </source>
</evidence>
<dbReference type="Bgee" id="ENSACAG00000016560">
    <property type="expression patterns" value="Expressed in dewlap and 13 other cell types or tissues"/>
</dbReference>
<dbReference type="GO" id="GO:0000301">
    <property type="term" value="P:retrograde transport, vesicle recycling within Golgi"/>
    <property type="evidence" value="ECO:0007669"/>
    <property type="project" value="Ensembl"/>
</dbReference>
<dbReference type="OMA" id="HSCLDFF"/>
<dbReference type="AlphaFoldDB" id="G1KSU3"/>
<organism evidence="15 16">
    <name type="scientific">Anolis carolinensis</name>
    <name type="common">Green anole</name>
    <name type="synonym">American chameleon</name>
    <dbReference type="NCBI Taxonomy" id="28377"/>
    <lineage>
        <taxon>Eukaryota</taxon>
        <taxon>Metazoa</taxon>
        <taxon>Chordata</taxon>
        <taxon>Craniata</taxon>
        <taxon>Vertebrata</taxon>
        <taxon>Euteleostomi</taxon>
        <taxon>Lepidosauria</taxon>
        <taxon>Squamata</taxon>
        <taxon>Bifurcata</taxon>
        <taxon>Unidentata</taxon>
        <taxon>Episquamata</taxon>
        <taxon>Toxicofera</taxon>
        <taxon>Iguania</taxon>
        <taxon>Dactyloidae</taxon>
        <taxon>Anolis</taxon>
    </lineage>
</organism>
<feature type="domain" description="Conserved Oligomeric Golgi complex subunit 6 C-terminal" evidence="14">
    <location>
        <begin position="239"/>
        <end position="690"/>
    </location>
</feature>
<evidence type="ECO:0000256" key="5">
    <source>
        <dbReference type="ARBA" id="ARBA00020973"/>
    </source>
</evidence>
<sequence>MVFRSRGSGEPSLQVLPADSATEEERGGGGNMAAAEELQRPLNAAPTSTASSSQGLSGGGGGGPGPNPLSRKLRKVLETRLEADKEMLEALKALSAFFVENSLRTRRNLRGDIEHRSLAINEEFVYIFKQVKEELEGINEDVQFMNNCCQEMTNHLKATKEQTQDLIVKTTKLQAENQRLELKAQIADAFITEFQLSSEEMNILRGARDGPVTENFFKVLGRVKQIHNDVKILLRTNQQRSGLEIMEQMALLQETSYEQLYRWAQGECRALTQESCDISPVLAQAMEALQDRPVLYKYTLDEFATARRSAVVRGFIDALTRGGPGGTPRPIEMHSHDPLRYVGDMLAWLHQATASEKEHLEALLKFITTEGVEENMQEVVGHITEGVCRPLKVRIEQVIVAEPGAVLLYKISNLLKFYHHTISNIVGNSAAVLLTTIEEMHQLSKKIFFNSLSLHASKLMDKIELPPADLGPSSALNQTLALLREVLASHDSCVIPLDTRQADFVQVLSCVLDPLLQMCTVSASNLGSADMATFMVNSLHMMKTTLALFEFTDKRLEMLQYQIEAHLDTLINEQASYVLTRVGLSYIYNVLQQHKPEQGPLANIPSMDAMSLKAAMVQFDRYLSAPDGLLMPQINFLLSTAVKQQIIKLSTELVCRAYSEVYAAVMNPDNKYKDPETLLHRSPHQVQALLS</sequence>
<reference evidence="15" key="3">
    <citation type="submission" date="2025-09" db="UniProtKB">
        <authorList>
            <consortium name="Ensembl"/>
        </authorList>
    </citation>
    <scope>IDENTIFICATION</scope>
</reference>
<protein>
    <recommendedName>
        <fullName evidence="5 11">Conserved oligomeric Golgi complex subunit 6</fullName>
        <shortName evidence="11">COG complex subunit 6</shortName>
    </recommendedName>
    <alternativeName>
        <fullName evidence="10 11">Component of oligomeric Golgi complex 6</fullName>
    </alternativeName>
</protein>